<comment type="caution">
    <text evidence="4">The sequence shown here is derived from an EMBL/GenBank/DDBJ whole genome shotgun (WGS) entry which is preliminary data.</text>
</comment>
<evidence type="ECO:0000259" key="3">
    <source>
        <dbReference type="Pfam" id="PF25087"/>
    </source>
</evidence>
<dbReference type="Pfam" id="PF25087">
    <property type="entry name" value="GMPPB_C"/>
    <property type="match status" value="1"/>
</dbReference>
<feature type="domain" description="Nucleotidyl transferase" evidence="2">
    <location>
        <begin position="2"/>
        <end position="230"/>
    </location>
</feature>
<accession>A0A9D1LQ27</accession>
<evidence type="ECO:0000259" key="2">
    <source>
        <dbReference type="Pfam" id="PF00483"/>
    </source>
</evidence>
<reference evidence="4" key="1">
    <citation type="submission" date="2020-10" db="EMBL/GenBank/DDBJ databases">
        <authorList>
            <person name="Gilroy R."/>
        </authorList>
    </citation>
    <scope>NUCLEOTIDE SEQUENCE</scope>
    <source>
        <strain evidence="4">ChiSxjej2B14-8506</strain>
    </source>
</reference>
<proteinExistence type="inferred from homology"/>
<dbReference type="SUPFAM" id="SSF53448">
    <property type="entry name" value="Nucleotide-diphospho-sugar transferases"/>
    <property type="match status" value="1"/>
</dbReference>
<comment type="similarity">
    <text evidence="1">Belongs to the transferase hexapeptide repeat family.</text>
</comment>
<dbReference type="PANTHER" id="PTHR22572">
    <property type="entry name" value="SUGAR-1-PHOSPHATE GUANYL TRANSFERASE"/>
    <property type="match status" value="1"/>
</dbReference>
<dbReference type="Gene3D" id="2.160.10.10">
    <property type="entry name" value="Hexapeptide repeat proteins"/>
    <property type="match status" value="1"/>
</dbReference>
<dbReference type="Gene3D" id="3.90.550.10">
    <property type="entry name" value="Spore Coat Polysaccharide Biosynthesis Protein SpsA, Chain A"/>
    <property type="match status" value="1"/>
</dbReference>
<dbReference type="GO" id="GO:0016740">
    <property type="term" value="F:transferase activity"/>
    <property type="evidence" value="ECO:0007669"/>
    <property type="project" value="UniProtKB-KW"/>
</dbReference>
<organism evidence="4 5">
    <name type="scientific">Candidatus Fimadaptatus faecigallinarum</name>
    <dbReference type="NCBI Taxonomy" id="2840814"/>
    <lineage>
        <taxon>Bacteria</taxon>
        <taxon>Bacillati</taxon>
        <taxon>Bacillota</taxon>
        <taxon>Clostridia</taxon>
        <taxon>Eubacteriales</taxon>
        <taxon>Candidatus Fimadaptatus</taxon>
    </lineage>
</organism>
<feature type="domain" description="Mannose-1-phosphate guanyltransferase C-terminal" evidence="3">
    <location>
        <begin position="268"/>
        <end position="366"/>
    </location>
</feature>
<dbReference type="SUPFAM" id="SSF51161">
    <property type="entry name" value="Trimeric LpxA-like enzymes"/>
    <property type="match status" value="1"/>
</dbReference>
<keyword evidence="4" id="KW-0808">Transferase</keyword>
<protein>
    <submittedName>
        <fullName evidence="4">NTP transferase domain-containing protein</fullName>
    </submittedName>
</protein>
<dbReference type="InterPro" id="IPR005835">
    <property type="entry name" value="NTP_transferase_dom"/>
</dbReference>
<dbReference type="InterPro" id="IPR011004">
    <property type="entry name" value="Trimer_LpxA-like_sf"/>
</dbReference>
<reference evidence="4" key="2">
    <citation type="journal article" date="2021" name="PeerJ">
        <title>Extensive microbial diversity within the chicken gut microbiome revealed by metagenomics and culture.</title>
        <authorList>
            <person name="Gilroy R."/>
            <person name="Ravi A."/>
            <person name="Getino M."/>
            <person name="Pursley I."/>
            <person name="Horton D.L."/>
            <person name="Alikhan N.F."/>
            <person name="Baker D."/>
            <person name="Gharbi K."/>
            <person name="Hall N."/>
            <person name="Watson M."/>
            <person name="Adriaenssens E.M."/>
            <person name="Foster-Nyarko E."/>
            <person name="Jarju S."/>
            <person name="Secka A."/>
            <person name="Antonio M."/>
            <person name="Oren A."/>
            <person name="Chaudhuri R.R."/>
            <person name="La Ragione R."/>
            <person name="Hildebrand F."/>
            <person name="Pallen M.J."/>
        </authorList>
    </citation>
    <scope>NUCLEOTIDE SEQUENCE</scope>
    <source>
        <strain evidence="4">ChiSxjej2B14-8506</strain>
    </source>
</reference>
<evidence type="ECO:0000313" key="4">
    <source>
        <dbReference type="EMBL" id="HIU45885.1"/>
    </source>
</evidence>
<dbReference type="InterPro" id="IPR056729">
    <property type="entry name" value="GMPPB_C"/>
</dbReference>
<dbReference type="AlphaFoldDB" id="A0A9D1LQ27"/>
<evidence type="ECO:0000256" key="1">
    <source>
        <dbReference type="ARBA" id="ARBA00007274"/>
    </source>
</evidence>
<sequence length="791" mass="84766">MKAVIMAGGEGARLRPLTCDMPKPMMPVLDRPIMEYALRLLRRHGITRAAVTLGYMPDRVRDYFGDGSRLGVELSYYVEKAPLGTAGGVKAAAGFLDETFIVLSGDGLTDCDLSAALEFHRRKGALMTMVLKRVPVPLEYGVVETDEGGRVRRFVEKPGWGEVFTDTVNTGIYIMEPEALNLIPAGPCDFGRELLPQAVHEGHPVYGWVMGGYWCDIGDPAAYAQANFDALTGRVDGVSEILGLPEGHEAAGTLIMPGASVSEHAQLTPPCFIGEGAVIEAGANVGEKSVIGAGTHMAGQSGVKHSVVMSGTHIAPGAQLRGAIVGHNCSLGEGACVYEHGVLGDRVELGERAAIMPGVMVWPRKKAPAGARLEQNLVWGGERGALFGLRGASLDTPGQAVLLGQACAAAGARDIVVTHGSSGRAEALAGAFIAGLSSQGARVFSAGEGIVPELRALQRMLSAAGAHISDSGALLLDERGLPPDSARERRMETLFMRQDFARPFALGCPSPEPVVLPEDFFVRRLLDELPDMDMRDAPGVVLLCEPGAVCARAEVLLRALGASYRIAPPTVFEHSLRAGELGFAPDENGESLRICDSKGMLSEQEQLELLTLIALDNGASEICVPVGSTRALEDVAASRGASLRYTRHDSAERLRAMLDMEPAAQGMFQAELHFNALFAMAQVLMLVTRRQLPLRTITEDYPQVYRRSSAVPVNAGDRGRVLRVLRGMEASAEFIDGVYMKRDGGFAWISPDTHGDMRITCEARDSVAASRMCERYSRLLRDILRSPDEVT</sequence>
<gene>
    <name evidence="4" type="ORF">IAC59_01330</name>
</gene>
<dbReference type="InterPro" id="IPR029044">
    <property type="entry name" value="Nucleotide-diphossugar_trans"/>
</dbReference>
<dbReference type="Pfam" id="PF00483">
    <property type="entry name" value="NTP_transferase"/>
    <property type="match status" value="1"/>
</dbReference>
<dbReference type="EMBL" id="DVNK01000009">
    <property type="protein sequence ID" value="HIU45885.1"/>
    <property type="molecule type" value="Genomic_DNA"/>
</dbReference>
<evidence type="ECO:0000313" key="5">
    <source>
        <dbReference type="Proteomes" id="UP000824123"/>
    </source>
</evidence>
<name>A0A9D1LQ27_9FIRM</name>
<dbReference type="CDD" id="cd04181">
    <property type="entry name" value="NTP_transferase"/>
    <property type="match status" value="1"/>
</dbReference>
<dbReference type="Proteomes" id="UP000824123">
    <property type="component" value="Unassembled WGS sequence"/>
</dbReference>
<dbReference type="InterPro" id="IPR050486">
    <property type="entry name" value="Mannose-1P_guanyltransferase"/>
</dbReference>